<dbReference type="InterPro" id="IPR002767">
    <property type="entry name" value="Thiamine_BP"/>
</dbReference>
<dbReference type="EMBL" id="LILD01000001">
    <property type="protein sequence ID" value="KOO40252.1"/>
    <property type="molecule type" value="Genomic_DNA"/>
</dbReference>
<protein>
    <recommendedName>
        <fullName evidence="2">Thiamine-binding protein domain-containing protein</fullName>
    </recommendedName>
</protein>
<dbReference type="Pfam" id="PF01910">
    <property type="entry name" value="Thiamine_BP"/>
    <property type="match status" value="1"/>
</dbReference>
<evidence type="ECO:0000259" key="2">
    <source>
        <dbReference type="Pfam" id="PF01910"/>
    </source>
</evidence>
<dbReference type="Gene3D" id="3.30.70.930">
    <property type="match status" value="1"/>
</dbReference>
<dbReference type="PANTHER" id="PTHR33777:SF1">
    <property type="entry name" value="UPF0045 PROTEIN ECM15"/>
    <property type="match status" value="1"/>
</dbReference>
<dbReference type="PATRIC" id="fig|136160.3.peg.2873"/>
<gene>
    <name evidence="3" type="ORF">AMD02_12245</name>
</gene>
<dbReference type="PANTHER" id="PTHR33777">
    <property type="entry name" value="UPF0045 PROTEIN ECM15"/>
    <property type="match status" value="1"/>
</dbReference>
<organism evidence="3">
    <name type="scientific">Halalkalibacterium halodurans</name>
    <name type="common">Bacillus halodurans</name>
    <dbReference type="NCBI Taxonomy" id="86665"/>
    <lineage>
        <taxon>Bacteria</taxon>
        <taxon>Bacillati</taxon>
        <taxon>Bacillota</taxon>
        <taxon>Bacilli</taxon>
        <taxon>Bacillales</taxon>
        <taxon>Bacillaceae</taxon>
        <taxon>Halalkalibacterium (ex Joshi et al. 2022)</taxon>
    </lineage>
</organism>
<comment type="caution">
    <text evidence="3">The sequence shown here is derived from an EMBL/GenBank/DDBJ whole genome shotgun (WGS) entry which is preliminary data.</text>
</comment>
<dbReference type="AlphaFoldDB" id="A0A0M0KNP8"/>
<dbReference type="GO" id="GO:0005829">
    <property type="term" value="C:cytosol"/>
    <property type="evidence" value="ECO:0007669"/>
    <property type="project" value="TreeGrafter"/>
</dbReference>
<dbReference type="SUPFAM" id="SSF89957">
    <property type="entry name" value="MTH1187/YkoF-like"/>
    <property type="match status" value="1"/>
</dbReference>
<dbReference type="InterPro" id="IPR051614">
    <property type="entry name" value="UPF0045_domain"/>
</dbReference>
<accession>A0A0M0KNP8</accession>
<dbReference type="NCBIfam" id="TIGR00106">
    <property type="entry name" value="MTH1187 family thiamine-binding protein"/>
    <property type="match status" value="1"/>
</dbReference>
<sequence>MAIVDVTVIPIGTETPSVSAYVAEIHQVLKTYEDKVRYELTPMSTLIEGELPILFEVIQAIHEVPFQHGIKRVATNIRIDDRRDVQRKMEEKVEAVREKLEPKEESK</sequence>
<name>A0A0M0KNP8_ALKHA</name>
<feature type="domain" description="Thiamine-binding protein" evidence="2">
    <location>
        <begin position="4"/>
        <end position="97"/>
    </location>
</feature>
<evidence type="ECO:0000256" key="1">
    <source>
        <dbReference type="ARBA" id="ARBA00010272"/>
    </source>
</evidence>
<evidence type="ECO:0000313" key="3">
    <source>
        <dbReference type="EMBL" id="KOO40252.1"/>
    </source>
</evidence>
<comment type="similarity">
    <text evidence="1">Belongs to the UPF0045 family.</text>
</comment>
<dbReference type="InterPro" id="IPR029756">
    <property type="entry name" value="MTH1187/YkoF-like"/>
</dbReference>
<proteinExistence type="inferred from homology"/>
<reference evidence="3" key="1">
    <citation type="submission" date="2015-08" db="EMBL/GenBank/DDBJ databases">
        <title>Complete DNA Sequence of Pseudomonas syringae pv. actinidiae, the Causal Agent of Kiwifruit Canker Disease.</title>
        <authorList>
            <person name="Rikkerink E.H.A."/>
            <person name="Fineran P.C."/>
        </authorList>
    </citation>
    <scope>NUCLEOTIDE SEQUENCE</scope>
    <source>
        <strain evidence="3">DSM 13666</strain>
    </source>
</reference>